<gene>
    <name evidence="8" type="ORF">FYJ51_13100</name>
</gene>
<evidence type="ECO:0000313" key="9">
    <source>
        <dbReference type="Proteomes" id="UP000461880"/>
    </source>
</evidence>
<dbReference type="InterPro" id="IPR050090">
    <property type="entry name" value="Tyrosine_recombinase_XerCD"/>
</dbReference>
<dbReference type="RefSeq" id="WP_154505995.1">
    <property type="nucleotide sequence ID" value="NZ_VUMN01000056.1"/>
</dbReference>
<evidence type="ECO:0000259" key="6">
    <source>
        <dbReference type="PROSITE" id="PS51898"/>
    </source>
</evidence>
<proteinExistence type="inferred from homology"/>
<dbReference type="EMBL" id="VUMN01000056">
    <property type="protein sequence ID" value="MSS59830.1"/>
    <property type="molecule type" value="Genomic_DNA"/>
</dbReference>
<dbReference type="GO" id="GO:0006310">
    <property type="term" value="P:DNA recombination"/>
    <property type="evidence" value="ECO:0007669"/>
    <property type="project" value="UniProtKB-KW"/>
</dbReference>
<dbReference type="InterPro" id="IPR004107">
    <property type="entry name" value="Integrase_SAM-like_N"/>
</dbReference>
<protein>
    <submittedName>
        <fullName evidence="8">Tyrosine-type recombinase/integrase</fullName>
    </submittedName>
</protein>
<evidence type="ECO:0000256" key="2">
    <source>
        <dbReference type="ARBA" id="ARBA00022908"/>
    </source>
</evidence>
<dbReference type="GO" id="GO:0003677">
    <property type="term" value="F:DNA binding"/>
    <property type="evidence" value="ECO:0007669"/>
    <property type="project" value="UniProtKB-UniRule"/>
</dbReference>
<comment type="similarity">
    <text evidence="1">Belongs to the 'phage' integrase family.</text>
</comment>
<dbReference type="InterPro" id="IPR010998">
    <property type="entry name" value="Integrase_recombinase_N"/>
</dbReference>
<dbReference type="PROSITE" id="PS51898">
    <property type="entry name" value="TYR_RECOMBINASE"/>
    <property type="match status" value="1"/>
</dbReference>
<keyword evidence="2" id="KW-0229">DNA integration</keyword>
<name>A0A7X2NUL7_9FIRM</name>
<keyword evidence="4" id="KW-0233">DNA recombination</keyword>
<dbReference type="Gene3D" id="1.10.150.130">
    <property type="match status" value="1"/>
</dbReference>
<dbReference type="PROSITE" id="PS51900">
    <property type="entry name" value="CB"/>
    <property type="match status" value="1"/>
</dbReference>
<keyword evidence="9" id="KW-1185">Reference proteome</keyword>
<evidence type="ECO:0000259" key="7">
    <source>
        <dbReference type="PROSITE" id="PS51900"/>
    </source>
</evidence>
<dbReference type="PANTHER" id="PTHR30349">
    <property type="entry name" value="PHAGE INTEGRASE-RELATED"/>
    <property type="match status" value="1"/>
</dbReference>
<dbReference type="SUPFAM" id="SSF56349">
    <property type="entry name" value="DNA breaking-rejoining enzymes"/>
    <property type="match status" value="1"/>
</dbReference>
<evidence type="ECO:0000313" key="8">
    <source>
        <dbReference type="EMBL" id="MSS59830.1"/>
    </source>
</evidence>
<dbReference type="Gene3D" id="1.10.443.10">
    <property type="entry name" value="Intergrase catalytic core"/>
    <property type="match status" value="1"/>
</dbReference>
<dbReference type="InterPro" id="IPR011010">
    <property type="entry name" value="DNA_brk_join_enz"/>
</dbReference>
<feature type="domain" description="Core-binding (CB)" evidence="7">
    <location>
        <begin position="12"/>
        <end position="100"/>
    </location>
</feature>
<dbReference type="AlphaFoldDB" id="A0A7X2NUL7"/>
<sequence>MNDKKFEDLFFSKTRDYLDQYLTRQCCRSPQTVRAYRDALTVFRRFISKKKGIPISRFTFDDCTHEFILDYIEFLLTEGCARSTCNQRLAALKSYLWYASDCDVSLQQIALSISHVPFLKESEIIRETISEEDMKALLAAPGNSRIGIRDTAIMVILYDSAIRLSELLNLKLSDVNMKKEYPYLRIHGKGDKERCVTITNQTVDHIQNYLTCFHTDPFIQTDYLFYTVIHGQANRMSPGNVERILNKYASIIRPDHPNLSDRIYPHMMRRTRATQLYRQDVDLELVSRILGHSSTETTRIYAKPSLDMMKEAMEKASGQYIPKEEKVWPDDEDELAKLFGLR</sequence>
<evidence type="ECO:0000256" key="4">
    <source>
        <dbReference type="ARBA" id="ARBA00023172"/>
    </source>
</evidence>
<dbReference type="InterPro" id="IPR013762">
    <property type="entry name" value="Integrase-like_cat_sf"/>
</dbReference>
<dbReference type="Pfam" id="PF02899">
    <property type="entry name" value="Phage_int_SAM_1"/>
    <property type="match status" value="1"/>
</dbReference>
<comment type="caution">
    <text evidence="8">The sequence shown here is derived from an EMBL/GenBank/DDBJ whole genome shotgun (WGS) entry which is preliminary data.</text>
</comment>
<evidence type="ECO:0000256" key="1">
    <source>
        <dbReference type="ARBA" id="ARBA00008857"/>
    </source>
</evidence>
<dbReference type="GO" id="GO:0015074">
    <property type="term" value="P:DNA integration"/>
    <property type="evidence" value="ECO:0007669"/>
    <property type="project" value="UniProtKB-KW"/>
</dbReference>
<organism evidence="8 9">
    <name type="scientific">Stecheria intestinalis</name>
    <dbReference type="NCBI Taxonomy" id="2606630"/>
    <lineage>
        <taxon>Bacteria</taxon>
        <taxon>Bacillati</taxon>
        <taxon>Bacillota</taxon>
        <taxon>Erysipelotrichia</taxon>
        <taxon>Erysipelotrichales</taxon>
        <taxon>Erysipelotrichaceae</taxon>
        <taxon>Stecheria</taxon>
    </lineage>
</organism>
<dbReference type="InterPro" id="IPR002104">
    <property type="entry name" value="Integrase_catalytic"/>
</dbReference>
<accession>A0A7X2NUL7</accession>
<dbReference type="PANTHER" id="PTHR30349:SF41">
    <property type="entry name" value="INTEGRASE_RECOMBINASE PROTEIN MJ0367-RELATED"/>
    <property type="match status" value="1"/>
</dbReference>
<dbReference type="Pfam" id="PF00589">
    <property type="entry name" value="Phage_integrase"/>
    <property type="match status" value="1"/>
</dbReference>
<dbReference type="InterPro" id="IPR044068">
    <property type="entry name" value="CB"/>
</dbReference>
<keyword evidence="3 5" id="KW-0238">DNA-binding</keyword>
<reference evidence="8 9" key="1">
    <citation type="submission" date="2019-08" db="EMBL/GenBank/DDBJ databases">
        <title>In-depth cultivation of the pig gut microbiome towards novel bacterial diversity and tailored functional studies.</title>
        <authorList>
            <person name="Wylensek D."/>
            <person name="Hitch T.C.A."/>
            <person name="Clavel T."/>
        </authorList>
    </citation>
    <scope>NUCLEOTIDE SEQUENCE [LARGE SCALE GENOMIC DNA]</scope>
    <source>
        <strain evidence="8 9">Oil+RF-744-GAM-WT-6</strain>
    </source>
</reference>
<evidence type="ECO:0000256" key="5">
    <source>
        <dbReference type="PROSITE-ProRule" id="PRU01248"/>
    </source>
</evidence>
<dbReference type="Proteomes" id="UP000461880">
    <property type="component" value="Unassembled WGS sequence"/>
</dbReference>
<feature type="domain" description="Tyr recombinase" evidence="6">
    <location>
        <begin position="124"/>
        <end position="314"/>
    </location>
</feature>
<evidence type="ECO:0000256" key="3">
    <source>
        <dbReference type="ARBA" id="ARBA00023125"/>
    </source>
</evidence>